<comment type="pathway">
    <text evidence="8">Cofactor biosynthesis; NAD(+) biosynthesis; NAD(+) from deamido-NAD(+) (ammonia route): step 1/1.</text>
</comment>
<dbReference type="AlphaFoldDB" id="K6Y1B0"/>
<comment type="subunit">
    <text evidence="8">Homodimer.</text>
</comment>
<dbReference type="SUPFAM" id="SSF52402">
    <property type="entry name" value="Adenine nucleotide alpha hydrolases-like"/>
    <property type="match status" value="1"/>
</dbReference>
<feature type="binding site" evidence="8">
    <location>
        <begin position="44"/>
        <end position="51"/>
    </location>
    <ligand>
        <name>ATP</name>
        <dbReference type="ChEBI" id="CHEBI:30616"/>
    </ligand>
</feature>
<feature type="binding site" description="in other chain" evidence="8">
    <location>
        <position position="146"/>
    </location>
    <ligand>
        <name>deamido-NAD(+)</name>
        <dbReference type="ChEBI" id="CHEBI:58437"/>
        <note>ligand shared between two neighboring subunits</note>
    </ligand>
</feature>
<evidence type="ECO:0000256" key="8">
    <source>
        <dbReference type="HAMAP-Rule" id="MF_00193"/>
    </source>
</evidence>
<feature type="binding site" evidence="8">
    <location>
        <position position="171"/>
    </location>
    <ligand>
        <name>Mg(2+)</name>
        <dbReference type="ChEBI" id="CHEBI:18420"/>
    </ligand>
</feature>
<dbReference type="CDD" id="cd00553">
    <property type="entry name" value="NAD_synthase"/>
    <property type="match status" value="1"/>
</dbReference>
<proteinExistence type="inferred from homology"/>
<dbReference type="RefSeq" id="WP_007616760.1">
    <property type="nucleotide sequence ID" value="NZ_BAEO01000010.1"/>
</dbReference>
<dbReference type="PANTHER" id="PTHR23090:SF7">
    <property type="entry name" value="NH(3)-DEPENDENT NAD(+) SYNTHETASE"/>
    <property type="match status" value="1"/>
</dbReference>
<keyword evidence="4 8" id="KW-0547">Nucleotide-binding</keyword>
<evidence type="ECO:0000313" key="13">
    <source>
        <dbReference type="Proteomes" id="UP000006327"/>
    </source>
</evidence>
<feature type="binding site" description="in other chain" evidence="8">
    <location>
        <position position="179"/>
    </location>
    <ligand>
        <name>deamido-NAD(+)</name>
        <dbReference type="ChEBI" id="CHEBI:58437"/>
        <note>ligand shared between two neighboring subunits</note>
    </ligand>
</feature>
<dbReference type="EC" id="6.3.1.5" evidence="8 10"/>
<dbReference type="GO" id="GO:0005737">
    <property type="term" value="C:cytoplasm"/>
    <property type="evidence" value="ECO:0007669"/>
    <property type="project" value="InterPro"/>
</dbReference>
<dbReference type="InterPro" id="IPR022310">
    <property type="entry name" value="NAD/GMP_synthase"/>
</dbReference>
<comment type="function">
    <text evidence="8">Catalyzes the ATP-dependent amidation of deamido-NAD to form NAD. Uses ammonia as a nitrogen source.</text>
</comment>
<evidence type="ECO:0000256" key="1">
    <source>
        <dbReference type="ARBA" id="ARBA00005859"/>
    </source>
</evidence>
<dbReference type="EMBL" id="BAEO01000010">
    <property type="protein sequence ID" value="GAC17706.1"/>
    <property type="molecule type" value="Genomic_DNA"/>
</dbReference>
<feature type="binding site" evidence="8">
    <location>
        <position position="217"/>
    </location>
    <ligand>
        <name>ATP</name>
        <dbReference type="ChEBI" id="CHEBI:30616"/>
    </ligand>
</feature>
<reference evidence="12 13" key="1">
    <citation type="journal article" date="2017" name="Antonie Van Leeuwenhoek">
        <title>Rhizobium rhizosphaerae sp. nov., a novel species isolated from rice rhizosphere.</title>
        <authorList>
            <person name="Zhao J.J."/>
            <person name="Zhang J."/>
            <person name="Zhang R.J."/>
            <person name="Zhang C.W."/>
            <person name="Yin H.Q."/>
            <person name="Zhang X.X."/>
        </authorList>
    </citation>
    <scope>NUCLEOTIDE SEQUENCE [LARGE SCALE GENOMIC DNA]</scope>
    <source>
        <strain evidence="12 13">BSs20135</strain>
    </source>
</reference>
<dbReference type="InterPro" id="IPR003694">
    <property type="entry name" value="NAD_synthase"/>
</dbReference>
<keyword evidence="2 8" id="KW-0436">Ligase</keyword>
<dbReference type="InterPro" id="IPR022926">
    <property type="entry name" value="NH(3)-dep_NAD(+)_synth"/>
</dbReference>
<accession>K6Y1B0</accession>
<organism evidence="12 13">
    <name type="scientific">Paraglaciecola arctica BSs20135</name>
    <dbReference type="NCBI Taxonomy" id="493475"/>
    <lineage>
        <taxon>Bacteria</taxon>
        <taxon>Pseudomonadati</taxon>
        <taxon>Pseudomonadota</taxon>
        <taxon>Gammaproteobacteria</taxon>
        <taxon>Alteromonadales</taxon>
        <taxon>Alteromonadaceae</taxon>
        <taxon>Paraglaciecola</taxon>
    </lineage>
</organism>
<dbReference type="GO" id="GO:0008795">
    <property type="term" value="F:NAD+ synthase activity"/>
    <property type="evidence" value="ECO:0007669"/>
    <property type="project" value="UniProtKB-UniRule"/>
</dbReference>
<evidence type="ECO:0000256" key="6">
    <source>
        <dbReference type="ARBA" id="ARBA00022842"/>
    </source>
</evidence>
<dbReference type="UniPathway" id="UPA00253">
    <property type="reaction ID" value="UER00333"/>
</dbReference>
<feature type="binding site" evidence="8">
    <location>
        <position position="50"/>
    </location>
    <ligand>
        <name>Mg(2+)</name>
        <dbReference type="ChEBI" id="CHEBI:18420"/>
    </ligand>
</feature>
<evidence type="ECO:0000256" key="7">
    <source>
        <dbReference type="ARBA" id="ARBA00023027"/>
    </source>
</evidence>
<evidence type="ECO:0000256" key="10">
    <source>
        <dbReference type="RuleBase" id="RU003812"/>
    </source>
</evidence>
<dbReference type="GO" id="GO:0046872">
    <property type="term" value="F:metal ion binding"/>
    <property type="evidence" value="ECO:0007669"/>
    <property type="project" value="UniProtKB-KW"/>
</dbReference>
<sequence>MQTSTVIEQMRVLPKIDVNYEVERRVNFIKSQLISSGCKTLVLGISGGIDSCTLGRLAQLAVNELNQQQQKGYQFVAVRLPYDVQADEADAQASIDFIQPSQNLAVNIQPGADAIDQQTRLALDDIGLLPNSESKQDFVKGNVKARTRMVIQYQVAGLLDALVLGTDHSAENITGFYTKYGDGACDLAPLFGLNKRQVRQVAEFLGAPHNIIYKAPTADLESLAPQKTDEQALGMSYDQIDDFLEGKVVATDIAEKLVAIFVKTQHKRVPIPTIYDSGL</sequence>
<evidence type="ECO:0000256" key="2">
    <source>
        <dbReference type="ARBA" id="ARBA00022598"/>
    </source>
</evidence>
<dbReference type="GO" id="GO:0003952">
    <property type="term" value="F:NAD+ synthase (glutamine-hydrolyzing) activity"/>
    <property type="evidence" value="ECO:0007669"/>
    <property type="project" value="InterPro"/>
</dbReference>
<feature type="binding site" evidence="8">
    <location>
        <position position="195"/>
    </location>
    <ligand>
        <name>ATP</name>
        <dbReference type="ChEBI" id="CHEBI:30616"/>
    </ligand>
</feature>
<comment type="catalytic activity">
    <reaction evidence="8 10">
        <text>deamido-NAD(+) + NH4(+) + ATP = AMP + diphosphate + NAD(+) + H(+)</text>
        <dbReference type="Rhea" id="RHEA:21188"/>
        <dbReference type="ChEBI" id="CHEBI:15378"/>
        <dbReference type="ChEBI" id="CHEBI:28938"/>
        <dbReference type="ChEBI" id="CHEBI:30616"/>
        <dbReference type="ChEBI" id="CHEBI:33019"/>
        <dbReference type="ChEBI" id="CHEBI:57540"/>
        <dbReference type="ChEBI" id="CHEBI:58437"/>
        <dbReference type="ChEBI" id="CHEBI:456215"/>
        <dbReference type="EC" id="6.3.1.5"/>
    </reaction>
</comment>
<feature type="domain" description="NAD/GMP synthase" evidence="11">
    <location>
        <begin position="22"/>
        <end position="268"/>
    </location>
</feature>
<dbReference type="GO" id="GO:0005524">
    <property type="term" value="F:ATP binding"/>
    <property type="evidence" value="ECO:0007669"/>
    <property type="project" value="UniProtKB-UniRule"/>
</dbReference>
<evidence type="ECO:0000259" key="11">
    <source>
        <dbReference type="Pfam" id="PF02540"/>
    </source>
</evidence>
<name>K6Y1B0_9ALTE</name>
<dbReference type="Pfam" id="PF02540">
    <property type="entry name" value="NAD_synthase"/>
    <property type="match status" value="1"/>
</dbReference>
<feature type="binding site" evidence="8">
    <location>
        <position position="166"/>
    </location>
    <ligand>
        <name>ATP</name>
        <dbReference type="ChEBI" id="CHEBI:30616"/>
    </ligand>
</feature>
<dbReference type="STRING" id="493475.GARC_0725"/>
<keyword evidence="5 8" id="KW-0067">ATP-binding</keyword>
<gene>
    <name evidence="8 12" type="primary">nadE</name>
    <name evidence="12" type="ORF">GARC_0725</name>
</gene>
<dbReference type="HAMAP" id="MF_00193">
    <property type="entry name" value="NadE_ammonia_dep"/>
    <property type="match status" value="1"/>
</dbReference>
<dbReference type="GO" id="GO:0004359">
    <property type="term" value="F:glutaminase activity"/>
    <property type="evidence" value="ECO:0007669"/>
    <property type="project" value="InterPro"/>
</dbReference>
<protein>
    <recommendedName>
        <fullName evidence="8 10">NH(3)-dependent NAD(+) synthetase</fullName>
        <ecNumber evidence="8 10">6.3.1.5</ecNumber>
    </recommendedName>
</protein>
<dbReference type="OrthoDB" id="3266517at2"/>
<evidence type="ECO:0000256" key="5">
    <source>
        <dbReference type="ARBA" id="ARBA00022840"/>
    </source>
</evidence>
<keyword evidence="13" id="KW-1185">Reference proteome</keyword>
<dbReference type="Proteomes" id="UP000006327">
    <property type="component" value="Unassembled WGS sequence"/>
</dbReference>
<feature type="binding site" description="in other chain" evidence="8">
    <location>
        <begin position="266"/>
        <end position="267"/>
    </location>
    <ligand>
        <name>deamido-NAD(+)</name>
        <dbReference type="ChEBI" id="CHEBI:58437"/>
        <note>ligand shared between two neighboring subunits</note>
    </ligand>
</feature>
<comment type="similarity">
    <text evidence="1 8 9">Belongs to the NAD synthetase family.</text>
</comment>
<dbReference type="eggNOG" id="COG0171">
    <property type="taxonomic scope" value="Bacteria"/>
</dbReference>
<dbReference type="Gene3D" id="3.40.50.620">
    <property type="entry name" value="HUPs"/>
    <property type="match status" value="1"/>
</dbReference>
<evidence type="ECO:0000256" key="4">
    <source>
        <dbReference type="ARBA" id="ARBA00022741"/>
    </source>
</evidence>
<keyword evidence="7 8" id="KW-0520">NAD</keyword>
<dbReference type="NCBIfam" id="NF001979">
    <property type="entry name" value="PRK00768.1"/>
    <property type="match status" value="1"/>
</dbReference>
<feature type="binding site" evidence="8">
    <location>
        <position position="186"/>
    </location>
    <ligand>
        <name>deamido-NAD(+)</name>
        <dbReference type="ChEBI" id="CHEBI:58437"/>
        <note>ligand shared between two neighboring subunits</note>
    </ligand>
</feature>
<keyword evidence="3 8" id="KW-0479">Metal-binding</keyword>
<dbReference type="NCBIfam" id="TIGR00552">
    <property type="entry name" value="nadE"/>
    <property type="match status" value="1"/>
</dbReference>
<dbReference type="GO" id="GO:0009435">
    <property type="term" value="P:NAD+ biosynthetic process"/>
    <property type="evidence" value="ECO:0007669"/>
    <property type="project" value="UniProtKB-UniRule"/>
</dbReference>
<evidence type="ECO:0000256" key="9">
    <source>
        <dbReference type="RuleBase" id="RU003811"/>
    </source>
</evidence>
<comment type="caution">
    <text evidence="12">The sequence shown here is derived from an EMBL/GenBank/DDBJ whole genome shotgun (WGS) entry which is preliminary data.</text>
</comment>
<evidence type="ECO:0000256" key="3">
    <source>
        <dbReference type="ARBA" id="ARBA00022723"/>
    </source>
</evidence>
<keyword evidence="6 8" id="KW-0460">Magnesium</keyword>
<evidence type="ECO:0000313" key="12">
    <source>
        <dbReference type="EMBL" id="GAC17706.1"/>
    </source>
</evidence>
<dbReference type="InterPro" id="IPR014729">
    <property type="entry name" value="Rossmann-like_a/b/a_fold"/>
</dbReference>
<dbReference type="PANTHER" id="PTHR23090">
    <property type="entry name" value="NH 3 /GLUTAMINE-DEPENDENT NAD + SYNTHETASE"/>
    <property type="match status" value="1"/>
</dbReference>